<name>A0A6A6QH17_9PEZI</name>
<evidence type="ECO:0000256" key="1">
    <source>
        <dbReference type="ARBA" id="ARBA00022669"/>
    </source>
</evidence>
<keyword evidence="2" id="KW-1015">Disulfide bond</keyword>
<dbReference type="InterPro" id="IPR001002">
    <property type="entry name" value="Chitin-bd_1"/>
</dbReference>
<dbReference type="Gene3D" id="3.30.60.10">
    <property type="entry name" value="Endochitinase-like"/>
    <property type="match status" value="1"/>
</dbReference>
<dbReference type="EMBL" id="MU004195">
    <property type="protein sequence ID" value="KAF2491399.1"/>
    <property type="molecule type" value="Genomic_DNA"/>
</dbReference>
<evidence type="ECO:0000256" key="3">
    <source>
        <dbReference type="SAM" id="SignalP"/>
    </source>
</evidence>
<organism evidence="5 6">
    <name type="scientific">Lophium mytilinum</name>
    <dbReference type="NCBI Taxonomy" id="390894"/>
    <lineage>
        <taxon>Eukaryota</taxon>
        <taxon>Fungi</taxon>
        <taxon>Dikarya</taxon>
        <taxon>Ascomycota</taxon>
        <taxon>Pezizomycotina</taxon>
        <taxon>Dothideomycetes</taxon>
        <taxon>Pleosporomycetidae</taxon>
        <taxon>Mytilinidiales</taxon>
        <taxon>Mytilinidiaceae</taxon>
        <taxon>Lophium</taxon>
    </lineage>
</organism>
<dbReference type="Proteomes" id="UP000799750">
    <property type="component" value="Unassembled WGS sequence"/>
</dbReference>
<dbReference type="InterPro" id="IPR036861">
    <property type="entry name" value="Endochitinase-like_sf"/>
</dbReference>
<feature type="chain" id="PRO_5025533783" description="Chitin-binding type-1 domain-containing protein" evidence="3">
    <location>
        <begin position="21"/>
        <end position="144"/>
    </location>
</feature>
<feature type="domain" description="Chitin-binding type-1" evidence="4">
    <location>
        <begin position="40"/>
        <end position="86"/>
    </location>
</feature>
<gene>
    <name evidence="5" type="ORF">BU16DRAFT_118461</name>
</gene>
<reference evidence="5" key="1">
    <citation type="journal article" date="2020" name="Stud. Mycol.">
        <title>101 Dothideomycetes genomes: a test case for predicting lifestyles and emergence of pathogens.</title>
        <authorList>
            <person name="Haridas S."/>
            <person name="Albert R."/>
            <person name="Binder M."/>
            <person name="Bloem J."/>
            <person name="Labutti K."/>
            <person name="Salamov A."/>
            <person name="Andreopoulos B."/>
            <person name="Baker S."/>
            <person name="Barry K."/>
            <person name="Bills G."/>
            <person name="Bluhm B."/>
            <person name="Cannon C."/>
            <person name="Castanera R."/>
            <person name="Culley D."/>
            <person name="Daum C."/>
            <person name="Ezra D."/>
            <person name="Gonzalez J."/>
            <person name="Henrissat B."/>
            <person name="Kuo A."/>
            <person name="Liang C."/>
            <person name="Lipzen A."/>
            <person name="Lutzoni F."/>
            <person name="Magnuson J."/>
            <person name="Mondo S."/>
            <person name="Nolan M."/>
            <person name="Ohm R."/>
            <person name="Pangilinan J."/>
            <person name="Park H.-J."/>
            <person name="Ramirez L."/>
            <person name="Alfaro M."/>
            <person name="Sun H."/>
            <person name="Tritt A."/>
            <person name="Yoshinaga Y."/>
            <person name="Zwiers L.-H."/>
            <person name="Turgeon B."/>
            <person name="Goodwin S."/>
            <person name="Spatafora J."/>
            <person name="Crous P."/>
            <person name="Grigoriev I."/>
        </authorList>
    </citation>
    <scope>NUCLEOTIDE SEQUENCE</scope>
    <source>
        <strain evidence="5">CBS 269.34</strain>
    </source>
</reference>
<feature type="signal peptide" evidence="3">
    <location>
        <begin position="1"/>
        <end position="20"/>
    </location>
</feature>
<evidence type="ECO:0000313" key="6">
    <source>
        <dbReference type="Proteomes" id="UP000799750"/>
    </source>
</evidence>
<dbReference type="AlphaFoldDB" id="A0A6A6QH17"/>
<protein>
    <recommendedName>
        <fullName evidence="4">Chitin-binding type-1 domain-containing protein</fullName>
    </recommendedName>
</protein>
<dbReference type="GO" id="GO:0008061">
    <property type="term" value="F:chitin binding"/>
    <property type="evidence" value="ECO:0007669"/>
    <property type="project" value="UniProtKB-UniRule"/>
</dbReference>
<accession>A0A6A6QH17</accession>
<sequence length="144" mass="15405">MRIQLSLVAALCCAFPAVFAHVDGNGHLHERSTSLKVSKDGRCGGYTGQTCDGSAFGNCCNKDGWCGKSVSCCGTGCQTKFGTCKSEISTDGKCGKNGKSCLGSKFGDCCNKDGYWLTQRLKSRLLLLSRPILHLRSHLPPRPP</sequence>
<keyword evidence="1 2" id="KW-0147">Chitin-binding</keyword>
<feature type="disulfide bond" evidence="2">
    <location>
        <begin position="59"/>
        <end position="73"/>
    </location>
</feature>
<evidence type="ECO:0000259" key="4">
    <source>
        <dbReference type="PROSITE" id="PS50941"/>
    </source>
</evidence>
<evidence type="ECO:0000313" key="5">
    <source>
        <dbReference type="EMBL" id="KAF2491399.1"/>
    </source>
</evidence>
<dbReference type="PROSITE" id="PS50941">
    <property type="entry name" value="CHIT_BIND_I_2"/>
    <property type="match status" value="1"/>
</dbReference>
<dbReference type="CDD" id="cd11618">
    <property type="entry name" value="ChtBD1_1"/>
    <property type="match status" value="1"/>
</dbReference>
<proteinExistence type="predicted"/>
<dbReference type="SUPFAM" id="SSF57016">
    <property type="entry name" value="Plant lectins/antimicrobial peptides"/>
    <property type="match status" value="1"/>
</dbReference>
<evidence type="ECO:0000256" key="2">
    <source>
        <dbReference type="PROSITE-ProRule" id="PRU00261"/>
    </source>
</evidence>
<comment type="caution">
    <text evidence="2">Lacks conserved residue(s) required for the propagation of feature annotation.</text>
</comment>
<keyword evidence="6" id="KW-1185">Reference proteome</keyword>
<keyword evidence="3" id="KW-0732">Signal</keyword>
<dbReference type="OrthoDB" id="1193027at2759"/>